<feature type="transmembrane region" description="Helical" evidence="1">
    <location>
        <begin position="205"/>
        <end position="222"/>
    </location>
</feature>
<accession>A0A0S2F438</accession>
<feature type="transmembrane region" description="Helical" evidence="1">
    <location>
        <begin position="59"/>
        <end position="76"/>
    </location>
</feature>
<keyword evidence="3" id="KW-1185">Reference proteome</keyword>
<feature type="transmembrane region" description="Helical" evidence="1">
    <location>
        <begin position="300"/>
        <end position="319"/>
    </location>
</feature>
<feature type="transmembrane region" description="Helical" evidence="1">
    <location>
        <begin position="137"/>
        <end position="158"/>
    </location>
</feature>
<dbReference type="RefSeq" id="WP_057916158.1">
    <property type="nucleotide sequence ID" value="NZ_CP011129.1"/>
</dbReference>
<evidence type="ECO:0008006" key="4">
    <source>
        <dbReference type="Google" id="ProtNLM"/>
    </source>
</evidence>
<protein>
    <recommendedName>
        <fullName evidence="4">Transmembrane protein</fullName>
    </recommendedName>
</protein>
<evidence type="ECO:0000313" key="3">
    <source>
        <dbReference type="Proteomes" id="UP000060787"/>
    </source>
</evidence>
<keyword evidence="1" id="KW-1133">Transmembrane helix</keyword>
<name>A0A0S2F438_LYSAN</name>
<feature type="transmembrane region" description="Helical" evidence="1">
    <location>
        <begin position="228"/>
        <end position="252"/>
    </location>
</feature>
<dbReference type="Proteomes" id="UP000060787">
    <property type="component" value="Chromosome"/>
</dbReference>
<feature type="transmembrane region" description="Helical" evidence="1">
    <location>
        <begin position="273"/>
        <end position="294"/>
    </location>
</feature>
<dbReference type="STRING" id="84531.LA76x_0163"/>
<gene>
    <name evidence="2" type="ORF">LA76x_0163</name>
</gene>
<dbReference type="PATRIC" id="fig|84531.8.peg.167"/>
<dbReference type="KEGG" id="lab:LA76x_0163"/>
<reference evidence="2 3" key="1">
    <citation type="journal article" date="2015" name="BMC Genomics">
        <title>Comparative genomics and metabolic profiling of the genus Lysobacter.</title>
        <authorList>
            <person name="de Bruijn I."/>
            <person name="Cheng X."/>
            <person name="de Jager V."/>
            <person name="Exposito R.G."/>
            <person name="Watrous J."/>
            <person name="Patel N."/>
            <person name="Postma J."/>
            <person name="Dorrestein P.C."/>
            <person name="Kobayashi D."/>
            <person name="Raaijmakers J.M."/>
        </authorList>
    </citation>
    <scope>NUCLEOTIDE SEQUENCE [LARGE SCALE GENOMIC DNA]</scope>
    <source>
        <strain evidence="2 3">76</strain>
    </source>
</reference>
<dbReference type="EMBL" id="CP011129">
    <property type="protein sequence ID" value="ALN78325.1"/>
    <property type="molecule type" value="Genomic_DNA"/>
</dbReference>
<feature type="transmembrane region" description="Helical" evidence="1">
    <location>
        <begin position="106"/>
        <end position="125"/>
    </location>
</feature>
<proteinExistence type="predicted"/>
<keyword evidence="1" id="KW-0472">Membrane</keyword>
<organism evidence="2 3">
    <name type="scientific">Lysobacter antibioticus</name>
    <dbReference type="NCBI Taxonomy" id="84531"/>
    <lineage>
        <taxon>Bacteria</taxon>
        <taxon>Pseudomonadati</taxon>
        <taxon>Pseudomonadota</taxon>
        <taxon>Gammaproteobacteria</taxon>
        <taxon>Lysobacterales</taxon>
        <taxon>Lysobacteraceae</taxon>
        <taxon>Lysobacter</taxon>
    </lineage>
</organism>
<dbReference type="AlphaFoldDB" id="A0A0S2F438"/>
<sequence>MLHPWFAEARLVAARGGAWRRGRTLLAAAAAAIALPLSLRAWGGDAAVLAEALPRLIERLPLPFGLLAIAVAYAVARGRSIALDEYLRLGWWAAAPIEPSRATRSLILLAGLATLAAMAFAAAVLAACGGDRASLHAAYWVVDGGLALGAMLGLFAALRHRRHPAHRLREGARLPVFGLAWLDDARLPHLSDWQRREGVLRWRRGGHAWMIGAVLFGLPSSTGASSGIGVLLIAIALAWFSLILQACVAATLDADALLASTPRAPYRLAQAAWRYPGFAFVCAVAFVGIGAALLSLTWRAAPVLLAIMLVLSAPALLALRPVLHRSLSR</sequence>
<evidence type="ECO:0000313" key="2">
    <source>
        <dbReference type="EMBL" id="ALN78325.1"/>
    </source>
</evidence>
<keyword evidence="1" id="KW-0812">Transmembrane</keyword>
<evidence type="ECO:0000256" key="1">
    <source>
        <dbReference type="SAM" id="Phobius"/>
    </source>
</evidence>